<evidence type="ECO:0000313" key="9">
    <source>
        <dbReference type="EMBL" id="PZA21870.1"/>
    </source>
</evidence>
<feature type="transmembrane region" description="Helical" evidence="6">
    <location>
        <begin position="283"/>
        <end position="304"/>
    </location>
</feature>
<keyword evidence="4 6" id="KW-1133">Transmembrane helix</keyword>
<dbReference type="AlphaFoldDB" id="A0A323VCF7"/>
<accession>A0A323VCF7</accession>
<feature type="domain" description="Type II secretion system protein GspF" evidence="7">
    <location>
        <begin position="145"/>
        <end position="266"/>
    </location>
</feature>
<dbReference type="PANTHER" id="PTHR35007">
    <property type="entry name" value="INTEGRAL MEMBRANE PROTEIN-RELATED"/>
    <property type="match status" value="1"/>
</dbReference>
<evidence type="ECO:0000256" key="3">
    <source>
        <dbReference type="ARBA" id="ARBA00022692"/>
    </source>
</evidence>
<dbReference type="InterPro" id="IPR018076">
    <property type="entry name" value="T2SS_GspF_dom"/>
</dbReference>
<evidence type="ECO:0000256" key="4">
    <source>
        <dbReference type="ARBA" id="ARBA00022989"/>
    </source>
</evidence>
<evidence type="ECO:0000256" key="5">
    <source>
        <dbReference type="ARBA" id="ARBA00023136"/>
    </source>
</evidence>
<dbReference type="PANTHER" id="PTHR35007:SF1">
    <property type="entry name" value="PILUS ASSEMBLY PROTEIN"/>
    <property type="match status" value="1"/>
</dbReference>
<dbReference type="Pfam" id="PF00482">
    <property type="entry name" value="T2SSF"/>
    <property type="match status" value="1"/>
</dbReference>
<dbReference type="InterPro" id="IPR042094">
    <property type="entry name" value="T2SS_GspF_sf"/>
</dbReference>
<dbReference type="Gene3D" id="1.20.81.30">
    <property type="entry name" value="Type II secretion system (T2SS), domain F"/>
    <property type="match status" value="1"/>
</dbReference>
<dbReference type="OrthoDB" id="597333at2"/>
<comment type="caution">
    <text evidence="9">The sequence shown here is derived from an EMBL/GenBank/DDBJ whole genome shotgun (WGS) entry which is preliminary data.</text>
</comment>
<protein>
    <submittedName>
        <fullName evidence="8">Tight adherence protein B</fullName>
    </submittedName>
    <submittedName>
        <fullName evidence="9">Type II secretion system protein F</fullName>
    </submittedName>
</protein>
<evidence type="ECO:0000256" key="2">
    <source>
        <dbReference type="ARBA" id="ARBA00022475"/>
    </source>
</evidence>
<evidence type="ECO:0000256" key="1">
    <source>
        <dbReference type="ARBA" id="ARBA00004651"/>
    </source>
</evidence>
<evidence type="ECO:0000313" key="11">
    <source>
        <dbReference type="Proteomes" id="UP000580718"/>
    </source>
</evidence>
<dbReference type="EMBL" id="QKNV01000061">
    <property type="protein sequence ID" value="PZA21870.1"/>
    <property type="molecule type" value="Genomic_DNA"/>
</dbReference>
<keyword evidence="3 6" id="KW-0812">Transmembrane</keyword>
<sequence length="312" mass="32613">MTALVWAGVGACALAVALAAAVVLVPRAPHVDISRLDPAARPAPRGLSGVAVDAGRLGDQVLRRLGRRQALLGVLERAGVHRSPAQVLGAVVGGAVLGNLLGGVVGGPLGAVVLTPLAPLAVVLTLRVRTTRRRAAFGDQLDDTLRLMSSSMRAGHSVLRALEAVSHEADAPTAEEFSRVLNEVRVGRDLVVALDEVAERMGSEDFSWVAQAVSIHREVGGNLAEVLDRVGITIRDRSQLRRQARALSAEGRVSGVVLLAMPFVLGAGLQLTSPEYMGRLTGSSTGVLMLATAGVLMVVGAVWVRRVVTVRF</sequence>
<feature type="transmembrane region" description="Helical" evidence="6">
    <location>
        <begin position="105"/>
        <end position="126"/>
    </location>
</feature>
<reference evidence="8 11" key="2">
    <citation type="submission" date="2020-08" db="EMBL/GenBank/DDBJ databases">
        <title>Sequencing the genomes of 1000 actinobacteria strains.</title>
        <authorList>
            <person name="Klenk H.-P."/>
        </authorList>
    </citation>
    <scope>NUCLEOTIDE SEQUENCE [LARGE SCALE GENOMIC DNA]</scope>
    <source>
        <strain evidence="8 11">DSM 16678</strain>
    </source>
</reference>
<evidence type="ECO:0000256" key="6">
    <source>
        <dbReference type="SAM" id="Phobius"/>
    </source>
</evidence>
<dbReference type="Proteomes" id="UP000580718">
    <property type="component" value="Unassembled WGS sequence"/>
</dbReference>
<keyword evidence="5 6" id="KW-0472">Membrane</keyword>
<dbReference type="GO" id="GO:0005886">
    <property type="term" value="C:plasma membrane"/>
    <property type="evidence" value="ECO:0007669"/>
    <property type="project" value="UniProtKB-SubCell"/>
</dbReference>
<name>A0A323VCF7_9ACTN</name>
<feature type="transmembrane region" description="Helical" evidence="6">
    <location>
        <begin position="251"/>
        <end position="271"/>
    </location>
</feature>
<keyword evidence="10" id="KW-1185">Reference proteome</keyword>
<reference evidence="9 10" key="1">
    <citation type="submission" date="2018-06" db="EMBL/GenBank/DDBJ databases">
        <title>Draft genome sequence of Modestobacter versicolor CP153-2.</title>
        <authorList>
            <person name="Gundlapally S.R."/>
        </authorList>
    </citation>
    <scope>NUCLEOTIDE SEQUENCE [LARGE SCALE GENOMIC DNA]</scope>
    <source>
        <strain evidence="9 10">CP153-2</strain>
    </source>
</reference>
<proteinExistence type="predicted"/>
<comment type="subcellular location">
    <subcellularLocation>
        <location evidence="1">Cell membrane</location>
        <topology evidence="1">Multi-pass membrane protein</topology>
    </subcellularLocation>
</comment>
<evidence type="ECO:0000313" key="10">
    <source>
        <dbReference type="Proteomes" id="UP000247602"/>
    </source>
</evidence>
<dbReference type="RefSeq" id="WP_110551790.1">
    <property type="nucleotide sequence ID" value="NZ_JACIBU010000001.1"/>
</dbReference>
<evidence type="ECO:0000259" key="7">
    <source>
        <dbReference type="Pfam" id="PF00482"/>
    </source>
</evidence>
<gene>
    <name evidence="9" type="ORF">DMO24_08015</name>
    <name evidence="8" type="ORF">FHX36_001920</name>
</gene>
<dbReference type="Proteomes" id="UP000247602">
    <property type="component" value="Unassembled WGS sequence"/>
</dbReference>
<dbReference type="EMBL" id="JACIBU010000001">
    <property type="protein sequence ID" value="MBB3676185.1"/>
    <property type="molecule type" value="Genomic_DNA"/>
</dbReference>
<organism evidence="9 10">
    <name type="scientific">Modestobacter versicolor</name>
    <dbReference type="NCBI Taxonomy" id="429133"/>
    <lineage>
        <taxon>Bacteria</taxon>
        <taxon>Bacillati</taxon>
        <taxon>Actinomycetota</taxon>
        <taxon>Actinomycetes</taxon>
        <taxon>Geodermatophilales</taxon>
        <taxon>Geodermatophilaceae</taxon>
        <taxon>Modestobacter</taxon>
    </lineage>
</organism>
<evidence type="ECO:0000313" key="8">
    <source>
        <dbReference type="EMBL" id="MBB3676185.1"/>
    </source>
</evidence>
<keyword evidence="2" id="KW-1003">Cell membrane</keyword>